<name>A0A1M5QHK1_9BACT</name>
<keyword evidence="2" id="KW-0436">Ligase</keyword>
<protein>
    <submittedName>
        <fullName evidence="2">Phenylacetate-CoA ligase</fullName>
    </submittedName>
</protein>
<reference evidence="2 3" key="1">
    <citation type="submission" date="2016-11" db="EMBL/GenBank/DDBJ databases">
        <authorList>
            <person name="Jaros S."/>
            <person name="Januszkiewicz K."/>
            <person name="Wedrychowicz H."/>
        </authorList>
    </citation>
    <scope>NUCLEOTIDE SEQUENCE [LARGE SCALE GENOMIC DNA]</scope>
    <source>
        <strain evidence="2 3">DSM 24574</strain>
    </source>
</reference>
<sequence length="430" mass="47973">MSHIPEIERQSAAAIKRYQEEKLKTALTYLVTHSPFYKKKFETHRVDIGAVKSLEDLATLPVTTKDDFQQHNWEFLCVPRERIAEYTSTSGTLGSPVIVALTENDLQRLAYNESISFACADGSSRDLYQLMLTLDRQFMAGIAYYQGIHKLGAGLIRVGPGLPAMQWETIQRLRPTVLVGVPSFIVKLIEYAQEHRIDLQQCSIQRAICIGESLRTADLQYNALGKKIVDAWDLKLYSTYASTEMQTAFTECGEGKGGHHHPELIILEVLDADDKPVKPGEVGEVTITTLGVEAMPLLRYKTGDMAAAFHDTCACGRTTVRLGPVIGRKQQMIKLKGTTLYPPGIFEILNQVEGVVDYAVEAVTGELGTDELNLHILATEDQKEKTADRLRAAFQSRLRVVPTILFSTPPALEKLQHAGRKIKKFIDSRK</sequence>
<dbReference type="STRING" id="947013.SAMN04488109_2821"/>
<organism evidence="2 3">
    <name type="scientific">Chryseolinea serpens</name>
    <dbReference type="NCBI Taxonomy" id="947013"/>
    <lineage>
        <taxon>Bacteria</taxon>
        <taxon>Pseudomonadati</taxon>
        <taxon>Bacteroidota</taxon>
        <taxon>Cytophagia</taxon>
        <taxon>Cytophagales</taxon>
        <taxon>Fulvivirgaceae</taxon>
        <taxon>Chryseolinea</taxon>
    </lineage>
</organism>
<dbReference type="Gene3D" id="3.40.50.12780">
    <property type="entry name" value="N-terminal domain of ligase-like"/>
    <property type="match status" value="1"/>
</dbReference>
<gene>
    <name evidence="2" type="ORF">SAMN04488109_2821</name>
</gene>
<dbReference type="InterPro" id="IPR000873">
    <property type="entry name" value="AMP-dep_synth/lig_dom"/>
</dbReference>
<dbReference type="InterPro" id="IPR042099">
    <property type="entry name" value="ANL_N_sf"/>
</dbReference>
<dbReference type="SUPFAM" id="SSF56801">
    <property type="entry name" value="Acetyl-CoA synthetase-like"/>
    <property type="match status" value="1"/>
</dbReference>
<evidence type="ECO:0000313" key="3">
    <source>
        <dbReference type="Proteomes" id="UP000184212"/>
    </source>
</evidence>
<keyword evidence="3" id="KW-1185">Reference proteome</keyword>
<dbReference type="PANTHER" id="PTHR43845:SF1">
    <property type="entry name" value="BLR5969 PROTEIN"/>
    <property type="match status" value="1"/>
</dbReference>
<dbReference type="AlphaFoldDB" id="A0A1M5QHK1"/>
<dbReference type="PANTHER" id="PTHR43845">
    <property type="entry name" value="BLR5969 PROTEIN"/>
    <property type="match status" value="1"/>
</dbReference>
<dbReference type="Pfam" id="PF00501">
    <property type="entry name" value="AMP-binding"/>
    <property type="match status" value="1"/>
</dbReference>
<dbReference type="InterPro" id="IPR045851">
    <property type="entry name" value="AMP-bd_C_sf"/>
</dbReference>
<dbReference type="GO" id="GO:0016874">
    <property type="term" value="F:ligase activity"/>
    <property type="evidence" value="ECO:0007669"/>
    <property type="project" value="UniProtKB-KW"/>
</dbReference>
<evidence type="ECO:0000259" key="1">
    <source>
        <dbReference type="Pfam" id="PF00501"/>
    </source>
</evidence>
<dbReference type="RefSeq" id="WP_073135218.1">
    <property type="nucleotide sequence ID" value="NZ_FQWQ01000002.1"/>
</dbReference>
<dbReference type="EMBL" id="FQWQ01000002">
    <property type="protein sequence ID" value="SHH13572.1"/>
    <property type="molecule type" value="Genomic_DNA"/>
</dbReference>
<feature type="domain" description="AMP-dependent synthetase/ligase" evidence="1">
    <location>
        <begin position="77"/>
        <end position="289"/>
    </location>
</feature>
<dbReference type="OrthoDB" id="580775at2"/>
<dbReference type="Gene3D" id="3.30.300.30">
    <property type="match status" value="1"/>
</dbReference>
<proteinExistence type="predicted"/>
<accession>A0A1M5QHK1</accession>
<dbReference type="Proteomes" id="UP000184212">
    <property type="component" value="Unassembled WGS sequence"/>
</dbReference>
<evidence type="ECO:0000313" key="2">
    <source>
        <dbReference type="EMBL" id="SHH13572.1"/>
    </source>
</evidence>